<dbReference type="PANTHER" id="PTHR24567:SF26">
    <property type="entry name" value="REGULATORY PROTEIN YEIL"/>
    <property type="match status" value="1"/>
</dbReference>
<dbReference type="AlphaFoldDB" id="A0A1L8D2G1"/>
<evidence type="ECO:0000256" key="3">
    <source>
        <dbReference type="ARBA" id="ARBA00023163"/>
    </source>
</evidence>
<feature type="domain" description="HTH crp-type" evidence="5">
    <location>
        <begin position="138"/>
        <end position="212"/>
    </location>
</feature>
<dbReference type="InterPro" id="IPR050397">
    <property type="entry name" value="Env_Response_Regulators"/>
</dbReference>
<organism evidence="6 7">
    <name type="scientific">Carboxydothermus islandicus</name>
    <dbReference type="NCBI Taxonomy" id="661089"/>
    <lineage>
        <taxon>Bacteria</taxon>
        <taxon>Bacillati</taxon>
        <taxon>Bacillota</taxon>
        <taxon>Clostridia</taxon>
        <taxon>Thermoanaerobacterales</taxon>
        <taxon>Thermoanaerobacteraceae</taxon>
        <taxon>Carboxydothermus</taxon>
    </lineage>
</organism>
<keyword evidence="7" id="KW-1185">Reference proteome</keyword>
<dbReference type="RefSeq" id="WP_075865526.1">
    <property type="nucleotide sequence ID" value="NZ_BDJL01000038.1"/>
</dbReference>
<gene>
    <name evidence="6" type="ORF">ciss_13010</name>
</gene>
<name>A0A1L8D2G1_9THEO</name>
<dbReference type="InterPro" id="IPR018490">
    <property type="entry name" value="cNMP-bd_dom_sf"/>
</dbReference>
<comment type="caution">
    <text evidence="6">The sequence shown here is derived from an EMBL/GenBank/DDBJ whole genome shotgun (WGS) entry which is preliminary data.</text>
</comment>
<evidence type="ECO:0000256" key="2">
    <source>
        <dbReference type="ARBA" id="ARBA00023125"/>
    </source>
</evidence>
<dbReference type="OrthoDB" id="9812325at2"/>
<feature type="domain" description="Cyclic nucleotide-binding" evidence="4">
    <location>
        <begin position="12"/>
        <end position="79"/>
    </location>
</feature>
<dbReference type="CDD" id="cd00038">
    <property type="entry name" value="CAP_ED"/>
    <property type="match status" value="1"/>
</dbReference>
<dbReference type="PANTHER" id="PTHR24567">
    <property type="entry name" value="CRP FAMILY TRANSCRIPTIONAL REGULATORY PROTEIN"/>
    <property type="match status" value="1"/>
</dbReference>
<proteinExistence type="predicted"/>
<keyword evidence="1" id="KW-0805">Transcription regulation</keyword>
<dbReference type="PROSITE" id="PS50042">
    <property type="entry name" value="CNMP_BINDING_3"/>
    <property type="match status" value="1"/>
</dbReference>
<evidence type="ECO:0000259" key="4">
    <source>
        <dbReference type="PROSITE" id="PS50042"/>
    </source>
</evidence>
<keyword evidence="3" id="KW-0804">Transcription</keyword>
<dbReference type="SUPFAM" id="SSF46785">
    <property type="entry name" value="Winged helix' DNA-binding domain"/>
    <property type="match status" value="1"/>
</dbReference>
<dbReference type="Proteomes" id="UP000187338">
    <property type="component" value="Unassembled WGS sequence"/>
</dbReference>
<accession>A0A1L8D2G1</accession>
<dbReference type="InterPro" id="IPR012318">
    <property type="entry name" value="HTH_CRP"/>
</dbReference>
<dbReference type="Pfam" id="PF13545">
    <property type="entry name" value="HTH_Crp_2"/>
    <property type="match status" value="1"/>
</dbReference>
<evidence type="ECO:0000313" key="7">
    <source>
        <dbReference type="Proteomes" id="UP000187338"/>
    </source>
</evidence>
<evidence type="ECO:0000313" key="6">
    <source>
        <dbReference type="EMBL" id="GAV25368.1"/>
    </source>
</evidence>
<dbReference type="InterPro" id="IPR036390">
    <property type="entry name" value="WH_DNA-bd_sf"/>
</dbReference>
<reference evidence="7" key="1">
    <citation type="submission" date="2016-12" db="EMBL/GenBank/DDBJ databases">
        <title>Draft Genome Sequences od Carboxydothermus pertinax and islandicus, Hydrogenogenic Carboxydotrophic Bacteria.</title>
        <authorList>
            <person name="Fukuyama Y."/>
            <person name="Ohmae K."/>
            <person name="Yoneda Y."/>
            <person name="Yoshida T."/>
            <person name="Sako Y."/>
        </authorList>
    </citation>
    <scope>NUCLEOTIDE SEQUENCE [LARGE SCALE GENOMIC DNA]</scope>
    <source>
        <strain evidence="7">SET</strain>
    </source>
</reference>
<dbReference type="GO" id="GO:0003700">
    <property type="term" value="F:DNA-binding transcription factor activity"/>
    <property type="evidence" value="ECO:0007669"/>
    <property type="project" value="TreeGrafter"/>
</dbReference>
<dbReference type="EMBL" id="BDJL01000038">
    <property type="protein sequence ID" value="GAV25368.1"/>
    <property type="molecule type" value="Genomic_DNA"/>
</dbReference>
<dbReference type="InterPro" id="IPR000595">
    <property type="entry name" value="cNMP-bd_dom"/>
</dbReference>
<dbReference type="Gene3D" id="1.10.10.10">
    <property type="entry name" value="Winged helix-like DNA-binding domain superfamily/Winged helix DNA-binding domain"/>
    <property type="match status" value="1"/>
</dbReference>
<dbReference type="GO" id="GO:0005829">
    <property type="term" value="C:cytosol"/>
    <property type="evidence" value="ECO:0007669"/>
    <property type="project" value="TreeGrafter"/>
</dbReference>
<dbReference type="SUPFAM" id="SSF51206">
    <property type="entry name" value="cAMP-binding domain-like"/>
    <property type="match status" value="1"/>
</dbReference>
<dbReference type="GO" id="GO:0003677">
    <property type="term" value="F:DNA binding"/>
    <property type="evidence" value="ECO:0007669"/>
    <property type="project" value="UniProtKB-KW"/>
</dbReference>
<protein>
    <submittedName>
        <fullName evidence="6">Transcriptional regulator</fullName>
    </submittedName>
</protein>
<evidence type="ECO:0000256" key="1">
    <source>
        <dbReference type="ARBA" id="ARBA00023015"/>
    </source>
</evidence>
<dbReference type="InterPro" id="IPR036388">
    <property type="entry name" value="WH-like_DNA-bd_sf"/>
</dbReference>
<sequence length="221" mass="25319">MSTQMRLTDTNLLDLLNSEEYSWLLKEFREQRFSKKAIIYTPYTEKNLVFLVKSGRVRVYLTYEDKEFTLAILEAGDIFCTHTRAFIQAMEETTILYTDIHNFQNIVVEFPAFSLNMVKVLGDLLKNSLTIINGLVFKDARLRLAEFLVQAATDTGIKVPQGIKLELGLNTEEIALMLGTTRQTVSVLLNDFKKMGILERVNQRTLLLKDLQKLKEISSGV</sequence>
<dbReference type="SMART" id="SM00419">
    <property type="entry name" value="HTH_CRP"/>
    <property type="match status" value="1"/>
</dbReference>
<keyword evidence="2" id="KW-0238">DNA-binding</keyword>
<dbReference type="PROSITE" id="PS51063">
    <property type="entry name" value="HTH_CRP_2"/>
    <property type="match status" value="1"/>
</dbReference>
<evidence type="ECO:0000259" key="5">
    <source>
        <dbReference type="PROSITE" id="PS51063"/>
    </source>
</evidence>
<dbReference type="Gene3D" id="2.60.120.10">
    <property type="entry name" value="Jelly Rolls"/>
    <property type="match status" value="1"/>
</dbReference>
<dbReference type="Pfam" id="PF00027">
    <property type="entry name" value="cNMP_binding"/>
    <property type="match status" value="1"/>
</dbReference>
<dbReference type="STRING" id="661089.ciss_13010"/>
<dbReference type="InterPro" id="IPR014710">
    <property type="entry name" value="RmlC-like_jellyroll"/>
</dbReference>